<dbReference type="InterPro" id="IPR050359">
    <property type="entry name" value="bHLH_transcription_factors"/>
</dbReference>
<reference evidence="8" key="1">
    <citation type="submission" date="2017-06" db="EMBL/GenBank/DDBJ databases">
        <title>Aedes aegypti genome working group (AGWG) sequencing and assembly.</title>
        <authorList>
            <consortium name="Aedes aegypti Genome Working Group (AGWG)"/>
            <person name="Matthews B.J."/>
        </authorList>
    </citation>
    <scope>NUCLEOTIDE SEQUENCE [LARGE SCALE GENOMIC DNA]</scope>
    <source>
        <strain evidence="8">LVP_AGWG</strain>
    </source>
</reference>
<protein>
    <recommendedName>
        <fullName evidence="6">BHLH domain-containing protein</fullName>
    </recommendedName>
</protein>
<keyword evidence="2" id="KW-0217">Developmental protein</keyword>
<dbReference type="InterPro" id="IPR011598">
    <property type="entry name" value="bHLH_dom"/>
</dbReference>
<evidence type="ECO:0000256" key="3">
    <source>
        <dbReference type="ARBA" id="ARBA00022782"/>
    </source>
</evidence>
<keyword evidence="5" id="KW-0539">Nucleus</keyword>
<evidence type="ECO:0000313" key="7">
    <source>
        <dbReference type="EnsemblMetazoa" id="AAEL023986-PA"/>
    </source>
</evidence>
<dbReference type="GO" id="GO:0061564">
    <property type="term" value="P:axon development"/>
    <property type="evidence" value="ECO:0007669"/>
    <property type="project" value="TreeGrafter"/>
</dbReference>
<evidence type="ECO:0000256" key="1">
    <source>
        <dbReference type="ARBA" id="ARBA00004123"/>
    </source>
</evidence>
<dbReference type="Proteomes" id="UP000008820">
    <property type="component" value="Unassembled WGS sequence"/>
</dbReference>
<dbReference type="Gene3D" id="4.10.280.10">
    <property type="entry name" value="Helix-loop-helix DNA-binding domain"/>
    <property type="match status" value="1"/>
</dbReference>
<dbReference type="EnsemblMetazoa" id="AAEL023986-RA">
    <property type="protein sequence ID" value="AAEL023986-PA"/>
    <property type="gene ID" value="AAEL023986"/>
</dbReference>
<gene>
    <name evidence="7" type="primary">110680207</name>
</gene>
<dbReference type="GO" id="GO:0000981">
    <property type="term" value="F:DNA-binding transcription factor activity, RNA polymerase II-specific"/>
    <property type="evidence" value="ECO:0007669"/>
    <property type="project" value="TreeGrafter"/>
</dbReference>
<organism evidence="7 8">
    <name type="scientific">Aedes aegypti</name>
    <name type="common">Yellowfever mosquito</name>
    <name type="synonym">Culex aegypti</name>
    <dbReference type="NCBI Taxonomy" id="7159"/>
    <lineage>
        <taxon>Eukaryota</taxon>
        <taxon>Metazoa</taxon>
        <taxon>Ecdysozoa</taxon>
        <taxon>Arthropoda</taxon>
        <taxon>Hexapoda</taxon>
        <taxon>Insecta</taxon>
        <taxon>Pterygota</taxon>
        <taxon>Neoptera</taxon>
        <taxon>Endopterygota</taxon>
        <taxon>Diptera</taxon>
        <taxon>Nematocera</taxon>
        <taxon>Culicoidea</taxon>
        <taxon>Culicidae</taxon>
        <taxon>Culicinae</taxon>
        <taxon>Aedini</taxon>
        <taxon>Aedes</taxon>
        <taxon>Stegomyia</taxon>
    </lineage>
</organism>
<comment type="subcellular location">
    <subcellularLocation>
        <location evidence="1">Nucleus</location>
    </subcellularLocation>
</comment>
<evidence type="ECO:0000256" key="4">
    <source>
        <dbReference type="ARBA" id="ARBA00022902"/>
    </source>
</evidence>
<dbReference type="GO" id="GO:0045944">
    <property type="term" value="P:positive regulation of transcription by RNA polymerase II"/>
    <property type="evidence" value="ECO:0007669"/>
    <property type="project" value="TreeGrafter"/>
</dbReference>
<dbReference type="GO" id="GO:0070888">
    <property type="term" value="F:E-box binding"/>
    <property type="evidence" value="ECO:0007669"/>
    <property type="project" value="TreeGrafter"/>
</dbReference>
<dbReference type="PANTHER" id="PTHR19290">
    <property type="entry name" value="BASIC HELIX-LOOP-HELIX PROTEIN NEUROGENIN-RELATED"/>
    <property type="match status" value="1"/>
</dbReference>
<dbReference type="InterPro" id="IPR036638">
    <property type="entry name" value="HLH_DNA-bd_sf"/>
</dbReference>
<reference evidence="7" key="2">
    <citation type="submission" date="2022-10" db="UniProtKB">
        <authorList>
            <consortium name="EnsemblMetazoa"/>
        </authorList>
    </citation>
    <scope>IDENTIFICATION</scope>
    <source>
        <strain evidence="7">LVP_AGWG</strain>
    </source>
</reference>
<keyword evidence="3" id="KW-0221">Differentiation</keyword>
<dbReference type="OrthoDB" id="6161578at2759"/>
<evidence type="ECO:0000259" key="6">
    <source>
        <dbReference type="PROSITE" id="PS50888"/>
    </source>
</evidence>
<dbReference type="PANTHER" id="PTHR19290:SF162">
    <property type="entry name" value="TRANSCRIPTION FACTOR ATOH7"/>
    <property type="match status" value="1"/>
</dbReference>
<evidence type="ECO:0000256" key="2">
    <source>
        <dbReference type="ARBA" id="ARBA00022473"/>
    </source>
</evidence>
<dbReference type="SUPFAM" id="SSF47459">
    <property type="entry name" value="HLH, helix-loop-helix DNA-binding domain"/>
    <property type="match status" value="1"/>
</dbReference>
<accession>A0A903VJF4</accession>
<keyword evidence="8" id="KW-1185">Reference proteome</keyword>
<proteinExistence type="predicted"/>
<dbReference type="AlphaFoldDB" id="A0A903VJF4"/>
<dbReference type="GO" id="GO:0005634">
    <property type="term" value="C:nucleus"/>
    <property type="evidence" value="ECO:0007669"/>
    <property type="project" value="UniProtKB-SubCell"/>
</dbReference>
<keyword evidence="4" id="KW-0524">Neurogenesis</keyword>
<dbReference type="Pfam" id="PF00010">
    <property type="entry name" value="HLH"/>
    <property type="match status" value="1"/>
</dbReference>
<dbReference type="PROSITE" id="PS50888">
    <property type="entry name" value="BHLH"/>
    <property type="match status" value="1"/>
</dbReference>
<dbReference type="GO" id="GO:0046983">
    <property type="term" value="F:protein dimerization activity"/>
    <property type="evidence" value="ECO:0007669"/>
    <property type="project" value="InterPro"/>
</dbReference>
<evidence type="ECO:0000313" key="8">
    <source>
        <dbReference type="Proteomes" id="UP000008820"/>
    </source>
</evidence>
<evidence type="ECO:0000256" key="5">
    <source>
        <dbReference type="ARBA" id="ARBA00023242"/>
    </source>
</evidence>
<feature type="domain" description="BHLH" evidence="6">
    <location>
        <begin position="1"/>
        <end position="40"/>
    </location>
</feature>
<sequence length="121" mass="13633">MHALNEAFDRLRQYLPTIGNDRQLSKHETLQMAQSYISALRMIEVKQSQTAKFLKEKILEILQSYEVSINQILSVTTDNGANMIAAVKLLQQAAAFFGVSPESILEDEVPHASEKDIELLD</sequence>
<dbReference type="SMART" id="SM00353">
    <property type="entry name" value="HLH"/>
    <property type="match status" value="1"/>
</dbReference>
<name>A0A903VJF4_AEDAE</name>
<dbReference type="GO" id="GO:0007423">
    <property type="term" value="P:sensory organ development"/>
    <property type="evidence" value="ECO:0007669"/>
    <property type="project" value="TreeGrafter"/>
</dbReference>